<organism evidence="1 2">
    <name type="scientific">Candidatus Methanogaster sp</name>
    <dbReference type="NCBI Taxonomy" id="3386292"/>
    <lineage>
        <taxon>Archaea</taxon>
        <taxon>Methanobacteriati</taxon>
        <taxon>Methanobacteriota</taxon>
        <taxon>Stenosarchaea group</taxon>
        <taxon>Methanomicrobia</taxon>
        <taxon>Methanosarcinales</taxon>
        <taxon>ANME-2 cluster</taxon>
        <taxon>Candidatus Methanogasteraceae</taxon>
        <taxon>Candidatus Methanogaster</taxon>
    </lineage>
</organism>
<evidence type="ECO:0000313" key="1">
    <source>
        <dbReference type="EMBL" id="PXF57447.1"/>
    </source>
</evidence>
<accession>A0AC61KZ21</accession>
<dbReference type="EMBL" id="PQXF01000060">
    <property type="protein sequence ID" value="PXF57447.1"/>
    <property type="molecule type" value="Genomic_DNA"/>
</dbReference>
<proteinExistence type="predicted"/>
<evidence type="ECO:0000313" key="2">
    <source>
        <dbReference type="Proteomes" id="UP000248329"/>
    </source>
</evidence>
<dbReference type="Proteomes" id="UP000248329">
    <property type="component" value="Unassembled WGS sequence"/>
</dbReference>
<comment type="caution">
    <text evidence="1">The sequence shown here is derived from an EMBL/GenBank/DDBJ whole genome shotgun (WGS) entry which is preliminary data.</text>
</comment>
<protein>
    <submittedName>
        <fullName evidence="1">Tetrahydromethanopterin S-methyltransferase subunit H</fullName>
    </submittedName>
</protein>
<name>A0AC61KZ21_9EURY</name>
<gene>
    <name evidence="1" type="primary">mtrH</name>
    <name evidence="1" type="ORF">C4B59_15275</name>
</gene>
<sequence length="304" mass="32768">MFKFARKQQVIEIGNVTIGGQIGENPTVIIPTIFYDGQKIVDANAGTFDKEKAESLIAEVEEACDATNTPYIFQVVGVTPDLMIKGLDFVADRTDAPLIVDSADLEARLAGLFHASEQFGSRTMYNAINMMIEKPEIDALSESQIEGVVILGFNMQDPSVKARIDMLEDGGGFVDKGLLEIARGCGFEKILYDPGVQPFGQGAGSSFRLLYAVKSLYGLPTGVGAHNAPSSWAYLKKRDPEIRRICDISANAIGIVMGANSLFIGPIESAKYAAPVVAMADILTADSINDFGIEHAEKHPYLLA</sequence>
<reference evidence="1" key="1">
    <citation type="submission" date="2018-01" db="EMBL/GenBank/DDBJ databases">
        <authorList>
            <person name="Krukenberg V."/>
        </authorList>
    </citation>
    <scope>NUCLEOTIDE SEQUENCE</scope>
    <source>
        <strain evidence="1">E20ANME2</strain>
    </source>
</reference>